<dbReference type="KEGG" id="nhm:NHE_0749"/>
<proteinExistence type="predicted"/>
<protein>
    <submittedName>
        <fullName evidence="2">Uncharacterized protein</fullName>
    </submittedName>
</protein>
<keyword evidence="3" id="KW-1185">Reference proteome</keyword>
<keyword evidence="1" id="KW-0472">Membrane</keyword>
<feature type="transmembrane region" description="Helical" evidence="1">
    <location>
        <begin position="56"/>
        <end position="82"/>
    </location>
</feature>
<dbReference type="Proteomes" id="UP000023755">
    <property type="component" value="Chromosome"/>
</dbReference>
<evidence type="ECO:0000313" key="2">
    <source>
        <dbReference type="EMBL" id="AHX11681.1"/>
    </source>
</evidence>
<dbReference type="EMBL" id="CP007481">
    <property type="protein sequence ID" value="AHX11681.1"/>
    <property type="molecule type" value="Genomic_DNA"/>
</dbReference>
<dbReference type="RefSeq" id="WP_051579650.1">
    <property type="nucleotide sequence ID" value="NZ_CP007481.1"/>
</dbReference>
<name>X5H529_9RICK</name>
<feature type="transmembrane region" description="Helical" evidence="1">
    <location>
        <begin position="94"/>
        <end position="114"/>
    </location>
</feature>
<dbReference type="OrthoDB" id="7165564at2"/>
<organism evidence="2 3">
    <name type="scientific">Neorickettsia helminthoeca str. Oregon</name>
    <dbReference type="NCBI Taxonomy" id="1286528"/>
    <lineage>
        <taxon>Bacteria</taxon>
        <taxon>Pseudomonadati</taxon>
        <taxon>Pseudomonadota</taxon>
        <taxon>Alphaproteobacteria</taxon>
        <taxon>Rickettsiales</taxon>
        <taxon>Anaplasmataceae</taxon>
        <taxon>Neorickettsia</taxon>
    </lineage>
</organism>
<keyword evidence="1" id="KW-1133">Transmembrane helix</keyword>
<evidence type="ECO:0000313" key="3">
    <source>
        <dbReference type="Proteomes" id="UP000023755"/>
    </source>
</evidence>
<dbReference type="STRING" id="1286528.NHE_0749"/>
<reference evidence="2 3" key="1">
    <citation type="submission" date="2014-03" db="EMBL/GenBank/DDBJ databases">
        <title>Sequencing and Comparison of Genomes and Transcriptome Profiles of Human Ehrlichiosis Agents.</title>
        <authorList>
            <person name="Lin M."/>
            <person name="Daugherty S.C."/>
            <person name="Nagaraj S."/>
            <person name="Cheng Z."/>
            <person name="Xiong Q."/>
            <person name="Lin F.-Y."/>
            <person name="Sengamalay N."/>
            <person name="Ott S."/>
            <person name="Godinez A."/>
            <person name="Tallon L.J."/>
            <person name="Sadzewicz L."/>
            <person name="Fraser C.M."/>
            <person name="Dunning Hotopp J.C."/>
            <person name="Rikihisa Y."/>
        </authorList>
    </citation>
    <scope>NUCLEOTIDE SEQUENCE [LARGE SCALE GENOMIC DNA]</scope>
    <source>
        <strain evidence="2 3">Oregon</strain>
    </source>
</reference>
<sequence length="316" mass="34869">MARRLDIRLIQKSILCGFKGFDNFIIGSLVAVNGTLLEKGGYTEGARKKREGLYGIYNNIVPALETVICMGLICPLLSEYIFNFIPGLKESKTLRMIIALFTCMVLMMSICALLRITGKRLDCCDDYDHESAYKRSGNYAVHFKIPGCPGARNSLQKFVNWRCFSFDQWCPEKQEESSTSPQEGASSGGGCVSSFAFHFFCALTVLPFFLILLALNILELPLIFLFDCVAMCFPQKNEESNEREQKLFAGTRDVVKQMAHNFFQVLQPLLCFLPSTARGRAGSGFQSFANFVDGAPSTASASADITPISPGPGVST</sequence>
<gene>
    <name evidence="2" type="ORF">NHE_0749</name>
</gene>
<keyword evidence="1" id="KW-0812">Transmembrane</keyword>
<evidence type="ECO:0000256" key="1">
    <source>
        <dbReference type="SAM" id="Phobius"/>
    </source>
</evidence>
<feature type="transmembrane region" description="Helical" evidence="1">
    <location>
        <begin position="195"/>
        <end position="218"/>
    </location>
</feature>
<dbReference type="AlphaFoldDB" id="X5H529"/>
<accession>X5H529</accession>
<dbReference type="HOGENOM" id="CLU_854807_0_0_5"/>